<proteinExistence type="predicted"/>
<organism evidence="1 2">
    <name type="scientific">Clonorchis sinensis</name>
    <name type="common">Chinese liver fluke</name>
    <dbReference type="NCBI Taxonomy" id="79923"/>
    <lineage>
        <taxon>Eukaryota</taxon>
        <taxon>Metazoa</taxon>
        <taxon>Spiralia</taxon>
        <taxon>Lophotrochozoa</taxon>
        <taxon>Platyhelminthes</taxon>
        <taxon>Trematoda</taxon>
        <taxon>Digenea</taxon>
        <taxon>Opisthorchiida</taxon>
        <taxon>Opisthorchiata</taxon>
        <taxon>Opisthorchiidae</taxon>
        <taxon>Clonorchis</taxon>
    </lineage>
</organism>
<evidence type="ECO:0000313" key="1">
    <source>
        <dbReference type="EMBL" id="GAA48689.1"/>
    </source>
</evidence>
<reference evidence="1" key="1">
    <citation type="journal article" date="2011" name="Genome Biol.">
        <title>The draft genome of the carcinogenic human liver fluke Clonorchis sinensis.</title>
        <authorList>
            <person name="Wang X."/>
            <person name="Chen W."/>
            <person name="Huang Y."/>
            <person name="Sun J."/>
            <person name="Men J."/>
            <person name="Liu H."/>
            <person name="Luo F."/>
            <person name="Guo L."/>
            <person name="Lv X."/>
            <person name="Deng C."/>
            <person name="Zhou C."/>
            <person name="Fan Y."/>
            <person name="Li X."/>
            <person name="Huang L."/>
            <person name="Hu Y."/>
            <person name="Liang C."/>
            <person name="Hu X."/>
            <person name="Xu J."/>
            <person name="Yu X."/>
        </authorList>
    </citation>
    <scope>NUCLEOTIDE SEQUENCE [LARGE SCALE GENOMIC DNA]</scope>
    <source>
        <strain evidence="1">Henan</strain>
    </source>
</reference>
<dbReference type="Proteomes" id="UP000008909">
    <property type="component" value="Unassembled WGS sequence"/>
</dbReference>
<accession>G7Y6V4</accession>
<keyword evidence="2" id="KW-1185">Reference proteome</keyword>
<dbReference type="EMBL" id="DF142904">
    <property type="protein sequence ID" value="GAA48689.1"/>
    <property type="molecule type" value="Genomic_DNA"/>
</dbReference>
<reference key="2">
    <citation type="submission" date="2011-10" db="EMBL/GenBank/DDBJ databases">
        <title>The genome and transcriptome sequence of Clonorchis sinensis provide insights into the carcinogenic liver fluke.</title>
        <authorList>
            <person name="Wang X."/>
            <person name="Huang Y."/>
            <person name="Chen W."/>
            <person name="Liu H."/>
            <person name="Guo L."/>
            <person name="Chen Y."/>
            <person name="Luo F."/>
            <person name="Zhou W."/>
            <person name="Sun J."/>
            <person name="Mao Q."/>
            <person name="Liang P."/>
            <person name="Zhou C."/>
            <person name="Tian Y."/>
            <person name="Men J."/>
            <person name="Lv X."/>
            <person name="Huang L."/>
            <person name="Zhou J."/>
            <person name="Hu Y."/>
            <person name="Li R."/>
            <person name="Zhang F."/>
            <person name="Lei H."/>
            <person name="Li X."/>
            <person name="Hu X."/>
            <person name="Liang C."/>
            <person name="Xu J."/>
            <person name="Wu Z."/>
            <person name="Yu X."/>
        </authorList>
    </citation>
    <scope>NUCLEOTIDE SEQUENCE</scope>
    <source>
        <strain>Henan</strain>
    </source>
</reference>
<name>G7Y6V4_CLOSI</name>
<sequence>MRIFLQQVKLGPASVEFLYRTIVQEVNEADAMLVQQPGRSRISRKPPKRIRALVGKRSQLFFKKLTTGDAEDKQTMRKMRNHCERQSLNDKNKTKPRNLCESLDSVYQSVNPRISTVKLQSLTGVAAGVELGVKDPRESERQLLNERNKPIRETWAKAPILCINP</sequence>
<gene>
    <name evidence="1" type="ORF">CLF_101918</name>
</gene>
<evidence type="ECO:0000313" key="2">
    <source>
        <dbReference type="Proteomes" id="UP000008909"/>
    </source>
</evidence>
<dbReference type="AlphaFoldDB" id="G7Y6V4"/>
<protein>
    <submittedName>
        <fullName evidence="1">Uncharacterized protein</fullName>
    </submittedName>
</protein>